<proteinExistence type="predicted"/>
<keyword evidence="3" id="KW-1185">Reference proteome</keyword>
<reference evidence="2" key="1">
    <citation type="journal article" date="2022" name="Front. Microbiol.">
        <title>New perspectives on an old grouping: The genomic and phenotypic variability of Oxalobacter formigenes and the implications for calcium oxalate stone prevention.</title>
        <authorList>
            <person name="Chmiel J.A."/>
            <person name="Carr C."/>
            <person name="Stuivenberg G.A."/>
            <person name="Venema R."/>
            <person name="Chanyi R.M."/>
            <person name="Al K.F."/>
            <person name="Giguere D."/>
            <person name="Say H."/>
            <person name="Akouris P.P."/>
            <person name="Dominguez Romero S.A."/>
            <person name="Kwong A."/>
            <person name="Tai V."/>
            <person name="Koval S.F."/>
            <person name="Razvi H."/>
            <person name="Bjazevic J."/>
            <person name="Burton J.P."/>
        </authorList>
    </citation>
    <scope>NUCLEOTIDE SEQUENCE</scope>
    <source>
        <strain evidence="2">HOxNP-1</strain>
    </source>
</reference>
<name>A0ABY7JJC6_9BURK</name>
<evidence type="ECO:0000313" key="3">
    <source>
        <dbReference type="Proteomes" id="UP001164794"/>
    </source>
</evidence>
<feature type="coiled-coil region" evidence="1">
    <location>
        <begin position="76"/>
        <end position="103"/>
    </location>
</feature>
<evidence type="ECO:0000256" key="1">
    <source>
        <dbReference type="SAM" id="Coils"/>
    </source>
</evidence>
<evidence type="ECO:0000313" key="2">
    <source>
        <dbReference type="EMBL" id="WAV97278.1"/>
    </source>
</evidence>
<keyword evidence="1" id="KW-0175">Coiled coil</keyword>
<organism evidence="2 3">
    <name type="scientific">Oxalobacter aliiformigenes</name>
    <dbReference type="NCBI Taxonomy" id="2946593"/>
    <lineage>
        <taxon>Bacteria</taxon>
        <taxon>Pseudomonadati</taxon>
        <taxon>Pseudomonadota</taxon>
        <taxon>Betaproteobacteria</taxon>
        <taxon>Burkholderiales</taxon>
        <taxon>Oxalobacteraceae</taxon>
        <taxon>Oxalobacter</taxon>
    </lineage>
</organism>
<accession>A0ABY7JJC6</accession>
<gene>
    <name evidence="2" type="ORF">NB645_00505</name>
</gene>
<protein>
    <submittedName>
        <fullName evidence="2">Uncharacterized protein</fullName>
    </submittedName>
</protein>
<dbReference type="Proteomes" id="UP001164794">
    <property type="component" value="Chromosome"/>
</dbReference>
<sequence length="119" mass="13483">MSSQSIATSVAPVIDIPFLKIPQFPAAITSEQIDAIEKTMAEHHRTRRLMLLFLSYDSETFIEKAKAIIDGDEDIYMEAVEALDDYQKKLKSLSELANSALARFLWVGEYLFQKGDSHE</sequence>
<dbReference type="RefSeq" id="WP_269264747.1">
    <property type="nucleotide sequence ID" value="NZ_CP098248.1"/>
</dbReference>
<dbReference type="EMBL" id="CP098248">
    <property type="protein sequence ID" value="WAV97278.1"/>
    <property type="molecule type" value="Genomic_DNA"/>
</dbReference>